<protein>
    <submittedName>
        <fullName evidence="2">AbrB family transcriptional regulator</fullName>
    </submittedName>
</protein>
<dbReference type="Proteomes" id="UP000242015">
    <property type="component" value="Unassembled WGS sequence"/>
</dbReference>
<dbReference type="AlphaFoldDB" id="A0A2R6C550"/>
<dbReference type="PANTHER" id="PTHR34860">
    <property type="entry name" value="REPRESSOR-LIKE PROTEIN SSO7C3"/>
    <property type="match status" value="1"/>
</dbReference>
<name>A0A2R6C550_9ARCH</name>
<dbReference type="Pfam" id="PF04014">
    <property type="entry name" value="MazE_antitoxin"/>
    <property type="match status" value="1"/>
</dbReference>
<organism evidence="2 3">
    <name type="scientific">Candidatus Marsarchaeota G2 archaeon BE_D</name>
    <dbReference type="NCBI Taxonomy" id="1978158"/>
    <lineage>
        <taxon>Archaea</taxon>
        <taxon>Candidatus Marsarchaeota</taxon>
        <taxon>Candidatus Marsarchaeota group 2</taxon>
    </lineage>
</organism>
<accession>A0A2R6C550</accession>
<dbReference type="InterPro" id="IPR007159">
    <property type="entry name" value="SpoVT-AbrB_dom"/>
</dbReference>
<comment type="caution">
    <text evidence="2">The sequence shown here is derived from an EMBL/GenBank/DDBJ whole genome shotgun (WGS) entry which is preliminary data.</text>
</comment>
<sequence>MSKRVKVTRNFQVTVPAEIRRTLGINQGDWLELDAESDKIIVRKLVEDRVRTIRLGRKLTIEEIDRLIEEGLRQSARSDH</sequence>
<proteinExistence type="predicted"/>
<feature type="domain" description="SpoVT-AbrB" evidence="1">
    <location>
        <begin position="5"/>
        <end position="50"/>
    </location>
</feature>
<evidence type="ECO:0000259" key="1">
    <source>
        <dbReference type="SMART" id="SM00966"/>
    </source>
</evidence>
<dbReference type="NCBIfam" id="TIGR01439">
    <property type="entry name" value="lp_hng_hel_AbrB"/>
    <property type="match status" value="1"/>
</dbReference>
<dbReference type="GO" id="GO:0003677">
    <property type="term" value="F:DNA binding"/>
    <property type="evidence" value="ECO:0007669"/>
    <property type="project" value="InterPro"/>
</dbReference>
<evidence type="ECO:0000313" key="3">
    <source>
        <dbReference type="Proteomes" id="UP000242015"/>
    </source>
</evidence>
<dbReference type="InterPro" id="IPR052975">
    <property type="entry name" value="Repressor-like_regulatory"/>
</dbReference>
<evidence type="ECO:0000313" key="2">
    <source>
        <dbReference type="EMBL" id="PSO06035.1"/>
    </source>
</evidence>
<dbReference type="Gene3D" id="2.10.260.10">
    <property type="match status" value="1"/>
</dbReference>
<reference evidence="2 3" key="1">
    <citation type="submission" date="2017-04" db="EMBL/GenBank/DDBJ databases">
        <title>Novel microbial lineages endemic to geothermal iron-oxide mats fill important gaps in the evolutionary history of Archaea.</title>
        <authorList>
            <person name="Jay Z.J."/>
            <person name="Beam J.P."/>
            <person name="Dlakic M."/>
            <person name="Rusch D.B."/>
            <person name="Kozubal M.A."/>
            <person name="Inskeep W.P."/>
        </authorList>
    </citation>
    <scope>NUCLEOTIDE SEQUENCE [LARGE SCALE GENOMIC DNA]</scope>
    <source>
        <strain evidence="2">BE_D</strain>
    </source>
</reference>
<dbReference type="InterPro" id="IPR037914">
    <property type="entry name" value="SpoVT-AbrB_sf"/>
</dbReference>
<gene>
    <name evidence="2" type="ORF">B9Q04_18150</name>
</gene>
<dbReference type="SUPFAM" id="SSF89447">
    <property type="entry name" value="AbrB/MazE/MraZ-like"/>
    <property type="match status" value="1"/>
</dbReference>
<dbReference type="PANTHER" id="PTHR34860:SF6">
    <property type="entry name" value="REPRESSOR-LIKE PROTEIN SSO7C3"/>
    <property type="match status" value="1"/>
</dbReference>
<dbReference type="EMBL" id="NEXF01000623">
    <property type="protein sequence ID" value="PSO06035.1"/>
    <property type="molecule type" value="Genomic_DNA"/>
</dbReference>
<dbReference type="SMART" id="SM00966">
    <property type="entry name" value="SpoVT_AbrB"/>
    <property type="match status" value="1"/>
</dbReference>